<dbReference type="InterPro" id="IPR001202">
    <property type="entry name" value="WW_dom"/>
</dbReference>
<feature type="region of interest" description="Disordered" evidence="4">
    <location>
        <begin position="634"/>
        <end position="654"/>
    </location>
</feature>
<dbReference type="Gene3D" id="2.20.70.10">
    <property type="match status" value="1"/>
</dbReference>
<dbReference type="SMART" id="SM00248">
    <property type="entry name" value="ANK"/>
    <property type="match status" value="4"/>
</dbReference>
<dbReference type="RefSeq" id="XP_009533209.1">
    <property type="nucleotide sequence ID" value="XM_009534914.1"/>
</dbReference>
<evidence type="ECO:0000256" key="4">
    <source>
        <dbReference type="SAM" id="MobiDB-lite"/>
    </source>
</evidence>
<keyword evidence="3" id="KW-0175">Coiled coil</keyword>
<accession>G5A022</accession>
<dbReference type="InterPro" id="IPR036020">
    <property type="entry name" value="WW_dom_sf"/>
</dbReference>
<feature type="domain" description="EF-hand" evidence="6">
    <location>
        <begin position="768"/>
        <end position="803"/>
    </location>
</feature>
<dbReference type="CDD" id="cd00051">
    <property type="entry name" value="EFh"/>
    <property type="match status" value="2"/>
</dbReference>
<dbReference type="Pfam" id="PF13202">
    <property type="entry name" value="EF-hand_5"/>
    <property type="match status" value="1"/>
</dbReference>
<gene>
    <name evidence="7" type="ORF">PHYSODRAFT_520549</name>
</gene>
<dbReference type="PROSITE" id="PS00018">
    <property type="entry name" value="EF_HAND_1"/>
    <property type="match status" value="4"/>
</dbReference>
<feature type="domain" description="EF-hand" evidence="6">
    <location>
        <begin position="804"/>
        <end position="839"/>
    </location>
</feature>
<feature type="coiled-coil region" evidence="3">
    <location>
        <begin position="705"/>
        <end position="741"/>
    </location>
</feature>
<dbReference type="KEGG" id="psoj:PHYSODRAFT_520549"/>
<feature type="region of interest" description="Disordered" evidence="4">
    <location>
        <begin position="201"/>
        <end position="226"/>
    </location>
</feature>
<name>G5A022_PHYSP</name>
<feature type="compositionally biased region" description="Basic and acidic residues" evidence="4">
    <location>
        <begin position="637"/>
        <end position="650"/>
    </location>
</feature>
<dbReference type="GO" id="GO:0005509">
    <property type="term" value="F:calcium ion binding"/>
    <property type="evidence" value="ECO:0007669"/>
    <property type="project" value="InterPro"/>
</dbReference>
<evidence type="ECO:0000256" key="2">
    <source>
        <dbReference type="ARBA" id="ARBA00022837"/>
    </source>
</evidence>
<dbReference type="STRING" id="1094619.G5A022"/>
<evidence type="ECO:0000259" key="5">
    <source>
        <dbReference type="PROSITE" id="PS50020"/>
    </source>
</evidence>
<dbReference type="PROSITE" id="PS01159">
    <property type="entry name" value="WW_DOMAIN_1"/>
    <property type="match status" value="1"/>
</dbReference>
<dbReference type="SMART" id="SM00456">
    <property type="entry name" value="WW"/>
    <property type="match status" value="1"/>
</dbReference>
<dbReference type="InterPro" id="IPR018247">
    <property type="entry name" value="EF_Hand_1_Ca_BS"/>
</dbReference>
<dbReference type="OMA" id="WWKTKLQ"/>
<dbReference type="InterPro" id="IPR002048">
    <property type="entry name" value="EF_hand_dom"/>
</dbReference>
<dbReference type="InterPro" id="IPR050145">
    <property type="entry name" value="Centrin_CML-like"/>
</dbReference>
<dbReference type="SUPFAM" id="SSF51045">
    <property type="entry name" value="WW domain"/>
    <property type="match status" value="1"/>
</dbReference>
<feature type="domain" description="WW" evidence="5">
    <location>
        <begin position="472"/>
        <end position="501"/>
    </location>
</feature>
<dbReference type="PROSITE" id="PS50222">
    <property type="entry name" value="EF_HAND_2"/>
    <property type="match status" value="5"/>
</dbReference>
<dbReference type="SUPFAM" id="SSF47473">
    <property type="entry name" value="EF-hand"/>
    <property type="match status" value="2"/>
</dbReference>
<evidence type="ECO:0000256" key="1">
    <source>
        <dbReference type="ARBA" id="ARBA00022737"/>
    </source>
</evidence>
<dbReference type="InterPro" id="IPR011992">
    <property type="entry name" value="EF-hand-dom_pair"/>
</dbReference>
<feature type="domain" description="EF-hand" evidence="6">
    <location>
        <begin position="563"/>
        <end position="598"/>
    </location>
</feature>
<keyword evidence="2" id="KW-0106">Calcium</keyword>
<dbReference type="PROSITE" id="PS50096">
    <property type="entry name" value="IQ"/>
    <property type="match status" value="1"/>
</dbReference>
<dbReference type="Pfam" id="PF13499">
    <property type="entry name" value="EF-hand_7"/>
    <property type="match status" value="2"/>
</dbReference>
<reference evidence="7 8" key="1">
    <citation type="journal article" date="2006" name="Science">
        <title>Phytophthora genome sequences uncover evolutionary origins and mechanisms of pathogenesis.</title>
        <authorList>
            <person name="Tyler B.M."/>
            <person name="Tripathy S."/>
            <person name="Zhang X."/>
            <person name="Dehal P."/>
            <person name="Jiang R.H."/>
            <person name="Aerts A."/>
            <person name="Arredondo F.D."/>
            <person name="Baxter L."/>
            <person name="Bensasson D."/>
            <person name="Beynon J.L."/>
            <person name="Chapman J."/>
            <person name="Damasceno C.M."/>
            <person name="Dorrance A.E."/>
            <person name="Dou D."/>
            <person name="Dickerman A.W."/>
            <person name="Dubchak I.L."/>
            <person name="Garbelotto M."/>
            <person name="Gijzen M."/>
            <person name="Gordon S.G."/>
            <person name="Govers F."/>
            <person name="Grunwald N.J."/>
            <person name="Huang W."/>
            <person name="Ivors K.L."/>
            <person name="Jones R.W."/>
            <person name="Kamoun S."/>
            <person name="Krampis K."/>
            <person name="Lamour K.H."/>
            <person name="Lee M.K."/>
            <person name="McDonald W.H."/>
            <person name="Medina M."/>
            <person name="Meijer H.J."/>
            <person name="Nordberg E.K."/>
            <person name="Maclean D.J."/>
            <person name="Ospina-Giraldo M.D."/>
            <person name="Morris P.F."/>
            <person name="Phuntumart V."/>
            <person name="Putnam N.H."/>
            <person name="Rash S."/>
            <person name="Rose J.K."/>
            <person name="Sakihama Y."/>
            <person name="Salamov A.A."/>
            <person name="Savidor A."/>
            <person name="Scheuring C.F."/>
            <person name="Smith B.M."/>
            <person name="Sobral B.W."/>
            <person name="Terry A."/>
            <person name="Torto-Alalibo T.A."/>
            <person name="Win J."/>
            <person name="Xu Z."/>
            <person name="Zhang H."/>
            <person name="Grigoriev I.V."/>
            <person name="Rokhsar D.S."/>
            <person name="Boore J.L."/>
        </authorList>
    </citation>
    <scope>NUCLEOTIDE SEQUENCE [LARGE SCALE GENOMIC DNA]</scope>
    <source>
        <strain evidence="7 8">P6497</strain>
    </source>
</reference>
<dbReference type="GeneID" id="20660300"/>
<dbReference type="Gene3D" id="1.10.238.10">
    <property type="entry name" value="EF-hand"/>
    <property type="match status" value="3"/>
</dbReference>
<dbReference type="CDD" id="cd00201">
    <property type="entry name" value="WW"/>
    <property type="match status" value="1"/>
</dbReference>
<dbReference type="SUPFAM" id="SSF48403">
    <property type="entry name" value="Ankyrin repeat"/>
    <property type="match status" value="1"/>
</dbReference>
<proteinExistence type="predicted"/>
<evidence type="ECO:0000256" key="3">
    <source>
        <dbReference type="SAM" id="Coils"/>
    </source>
</evidence>
<dbReference type="PROSITE" id="PS50020">
    <property type="entry name" value="WW_DOMAIN_2"/>
    <property type="match status" value="1"/>
</dbReference>
<dbReference type="EMBL" id="JH159158">
    <property type="protein sequence ID" value="EGZ10464.1"/>
    <property type="molecule type" value="Genomic_DNA"/>
</dbReference>
<evidence type="ECO:0000313" key="7">
    <source>
        <dbReference type="EMBL" id="EGZ10464.1"/>
    </source>
</evidence>
<dbReference type="Proteomes" id="UP000002640">
    <property type="component" value="Unassembled WGS sequence"/>
</dbReference>
<feature type="domain" description="EF-hand" evidence="6">
    <location>
        <begin position="520"/>
        <end position="555"/>
    </location>
</feature>
<dbReference type="InterPro" id="IPR036770">
    <property type="entry name" value="Ankyrin_rpt-contain_sf"/>
</dbReference>
<evidence type="ECO:0000259" key="6">
    <source>
        <dbReference type="PROSITE" id="PS50222"/>
    </source>
</evidence>
<dbReference type="InterPro" id="IPR002110">
    <property type="entry name" value="Ankyrin_rpt"/>
</dbReference>
<dbReference type="Pfam" id="PF00397">
    <property type="entry name" value="WW"/>
    <property type="match status" value="1"/>
</dbReference>
<organism evidence="7 8">
    <name type="scientific">Phytophthora sojae (strain P6497)</name>
    <name type="common">Soybean stem and root rot agent</name>
    <name type="synonym">Phytophthora megasperma f. sp. glycines</name>
    <dbReference type="NCBI Taxonomy" id="1094619"/>
    <lineage>
        <taxon>Eukaryota</taxon>
        <taxon>Sar</taxon>
        <taxon>Stramenopiles</taxon>
        <taxon>Oomycota</taxon>
        <taxon>Peronosporomycetes</taxon>
        <taxon>Peronosporales</taxon>
        <taxon>Peronosporaceae</taxon>
        <taxon>Phytophthora</taxon>
    </lineage>
</organism>
<protein>
    <submittedName>
        <fullName evidence="7">Uncharacterized protein</fullName>
    </submittedName>
</protein>
<feature type="domain" description="EF-hand" evidence="6">
    <location>
        <begin position="229"/>
        <end position="264"/>
    </location>
</feature>
<keyword evidence="1" id="KW-0677">Repeat</keyword>
<keyword evidence="8" id="KW-1185">Reference proteome</keyword>
<sequence length="1714" mass="194202">MADQGWGGGDYSNYWGADSYGADGSADAAASGNYYGQEGQGGFVDAGYDPNEYWRVDADVYPIFLELAPGAQGESVDLSELPELCRRVGRPLQGEHEQFRLMQELDTTNAMIIMRHDFVSWLLSEIHSQERSRAEAEPRQVPVATPAWEEVVQEVPEVDLMLGSKPTVYYCNTLSGESIWDLPSLIRCLWSHLEAQEAAQQEARVSQDGVPGFVRSRRSDDKSSEDSCEMVQQLRELFVKYDDDKSGYLDAAEFEDLCVRVGQTVNGHEGLFALMQEVDPYSVPIVSPDLLEQHPVVSWDALRHYWVINAPFQRRTRLGEARFSSWERVDVLHKRATPVLFRHTTTLQERWGHPAMEQRVADRLNHLFPSSKLDWAQKVDLFIDVQWQQQQQGVVASERAEKRQWSLEACWRVLTQLNHPMTRRQHVQHVMQQLQTRFGGSTIADEGEDAIVLDEAAMRAWLLYCTKKIEMNGWEEAFDAEGQTYYYHEVDGTTQWDPPQLQTQMANMLSKLGGGQSNLPADEQIARVFRQYDADESGGMTLDEFQHFYRALLGRGGASGGAVSDAQIRQVFNVLDASGDGAVTLEEFQFWWKTKLQLEVKEANEVETITREQRRREICLEFLGNADAIVLSSSTNKRKDDAADPPRPQESEECFESNVLPRLVALLGDFPLRGLAYRRALNELVTNPMEQLVSLERFLVWYDRFETAEREKVELQRAKQRAQAELRAQQEAQAAAREKQRRRRKQMRTLNVMNEHAAAMTEHEAQQQREKKIAVLFKTFDTDGSGLLDESELLQLTKALGHEMDAAQVSRMMKVMDSSGDGRINLEEFLAFWKAFEHRRPAAVDAAILNQTRRDAVSEPAAAGEAVPPPQHLTTKDAVASLAVSLEMVKDRALKLTLADLKGFLTDWRDDLVEKRIEQQAALDEAEALQKWRELHAFVPTRKRVYGPKRLDVTWIEPEVVDCVAAIIADVGLRFDPPLKPDAAQRIQALVRGHLARKRVHQLVRTRFEQHIDPQTRLFYFTDNLTGQVLLTRPLYTTSTSSIAPLERDDCTTKAERYQFDKRLAELRAKKRFYDQVCLPALSSTRGSNPGDVTRSHKSKTAYKHRPMLASSAFYMLDVATFVQQRLMGNIWTHLRSPQPDLVLVELIARRRRRQLMQRGRDAAENLPLHYAVRHAQFTVAVVRAIVHGYPEALGECDAFGMTPLHIAFRERHRLNTAVWGRQTVCGDTPLHAAILHRASVGVLQWALRAAADELKSSLPKLYNERGESAFHSCITQQQQRQTSELLEGCDFSSSRARTAVMLIPADIGAGWFWLVDLLLTHYPVAVLTPKRSNGLLPVHLAIKYGFPENLTVEIFTLTAEALQNSNKGKDNAEGPLMIATTIAGTRTTLLQYAILHQPRATDLLLLLIDRMPKCCATSSLSTGDLPIHTAAAGRGLSLEVLHRLLEVYNEGCRTYNGKRCLPLHMALINDPGRLDKALALLKHCQEMILADTEERRGLRALLMAANTKAPDYRVLLALLDVAPSRKLTAATSKKKPQSQRVTPLYALSLRRCTPEITNQDVAKLCHDKFEDLEDEEAYFLAMAKAKLRKQHYNPTPNWSFAKILQLVERNPLDEAAIQRSLHATNEKLRAMLEAEQQNSSNNQEDNRRGYGIVVDTVTLDSDLMLVRTVHQIMYEFPSNPRLQLLGQAILSKLLPSAYVRAAYKSKIDPYFNL</sequence>
<dbReference type="InParanoid" id="G5A022"/>
<dbReference type="PANTHER" id="PTHR23050">
    <property type="entry name" value="CALCIUM BINDING PROTEIN"/>
    <property type="match status" value="1"/>
</dbReference>
<dbReference type="Gene3D" id="1.25.40.20">
    <property type="entry name" value="Ankyrin repeat-containing domain"/>
    <property type="match status" value="2"/>
</dbReference>
<evidence type="ECO:0000313" key="8">
    <source>
        <dbReference type="Proteomes" id="UP000002640"/>
    </source>
</evidence>
<dbReference type="SMART" id="SM00054">
    <property type="entry name" value="EFh"/>
    <property type="match status" value="5"/>
</dbReference>